<keyword evidence="4" id="KW-1185">Reference proteome</keyword>
<organism evidence="3 4">
    <name type="scientific">Phyllosticta capitalensis</name>
    <dbReference type="NCBI Taxonomy" id="121624"/>
    <lineage>
        <taxon>Eukaryota</taxon>
        <taxon>Fungi</taxon>
        <taxon>Dikarya</taxon>
        <taxon>Ascomycota</taxon>
        <taxon>Pezizomycotina</taxon>
        <taxon>Dothideomycetes</taxon>
        <taxon>Dothideomycetes incertae sedis</taxon>
        <taxon>Botryosphaeriales</taxon>
        <taxon>Phyllostictaceae</taxon>
        <taxon>Phyllosticta</taxon>
    </lineage>
</organism>
<protein>
    <recommendedName>
        <fullName evidence="5">Secreted protein</fullName>
    </recommendedName>
</protein>
<evidence type="ECO:0000256" key="1">
    <source>
        <dbReference type="SAM" id="MobiDB-lite"/>
    </source>
</evidence>
<feature type="region of interest" description="Disordered" evidence="1">
    <location>
        <begin position="27"/>
        <end position="64"/>
    </location>
</feature>
<name>A0ABR1Y8T4_9PEZI</name>
<evidence type="ECO:0000256" key="2">
    <source>
        <dbReference type="SAM" id="SignalP"/>
    </source>
</evidence>
<feature type="chain" id="PRO_5046466647" description="Secreted protein" evidence="2">
    <location>
        <begin position="20"/>
        <end position="82"/>
    </location>
</feature>
<evidence type="ECO:0000313" key="4">
    <source>
        <dbReference type="Proteomes" id="UP001492380"/>
    </source>
</evidence>
<gene>
    <name evidence="3" type="ORF">HDK90DRAFT_500335</name>
</gene>
<feature type="compositionally biased region" description="Basic residues" evidence="1">
    <location>
        <begin position="40"/>
        <end position="49"/>
    </location>
</feature>
<feature type="signal peptide" evidence="2">
    <location>
        <begin position="1"/>
        <end position="19"/>
    </location>
</feature>
<accession>A0ABR1Y8T4</accession>
<dbReference type="Proteomes" id="UP001492380">
    <property type="component" value="Unassembled WGS sequence"/>
</dbReference>
<sequence length="82" mass="9246">MLEFTKAFLFVGLQGAAVATECAATFATTKPRSEDPARSLPHRKNRVRRTAPNAQTKNILPRGDSKQLFDQTDRHFQMQQTV</sequence>
<proteinExistence type="predicted"/>
<keyword evidence="2" id="KW-0732">Signal</keyword>
<dbReference type="EMBL" id="JBBWRZ010000015">
    <property type="protein sequence ID" value="KAK8222776.1"/>
    <property type="molecule type" value="Genomic_DNA"/>
</dbReference>
<comment type="caution">
    <text evidence="3">The sequence shown here is derived from an EMBL/GenBank/DDBJ whole genome shotgun (WGS) entry which is preliminary data.</text>
</comment>
<evidence type="ECO:0008006" key="5">
    <source>
        <dbReference type="Google" id="ProtNLM"/>
    </source>
</evidence>
<evidence type="ECO:0000313" key="3">
    <source>
        <dbReference type="EMBL" id="KAK8222776.1"/>
    </source>
</evidence>
<reference evidence="3 4" key="1">
    <citation type="submission" date="2024-04" db="EMBL/GenBank/DDBJ databases">
        <title>Phyllosticta paracitricarpa is synonymous to the EU quarantine fungus P. citricarpa based on phylogenomic analyses.</title>
        <authorList>
            <consortium name="Lawrence Berkeley National Laboratory"/>
            <person name="Van Ingen-Buijs V.A."/>
            <person name="Van Westerhoven A.C."/>
            <person name="Haridas S."/>
            <person name="Skiadas P."/>
            <person name="Martin F."/>
            <person name="Groenewald J.Z."/>
            <person name="Crous P.W."/>
            <person name="Seidl M.F."/>
        </authorList>
    </citation>
    <scope>NUCLEOTIDE SEQUENCE [LARGE SCALE GENOMIC DNA]</scope>
    <source>
        <strain evidence="3 4">CBS 123374</strain>
    </source>
</reference>